<sequence>MRVAVVAPSLFELKAACSVAISKLAATGHEVHAIVVSNTPVSFMSAKKEEEGPKETLLDNAGISQIHFVDGFDYSAITQANADKINAHIKVISPSAVIMPHWKSPSHNHMILARTTLIACRGVGSILMYEVNNNANFVPTIMFPAKRDFGIQTGDLDVAEERYESHRLLLLDEVEMV</sequence>
<dbReference type="STRING" id="1237085.Ngar_c14880"/>
<accession>K0IHM7</accession>
<protein>
    <submittedName>
        <fullName evidence="1">Uncharacterized protein</fullName>
    </submittedName>
</protein>
<evidence type="ECO:0000313" key="2">
    <source>
        <dbReference type="Proteomes" id="UP000008037"/>
    </source>
</evidence>
<dbReference type="BioCyc" id="CNIT1237085:G1324-1486-MONOMER"/>
<name>K0IHM7_NITGG</name>
<dbReference type="InterPro" id="IPR024078">
    <property type="entry name" value="LmbE-like_dom_sf"/>
</dbReference>
<proteinExistence type="predicted"/>
<dbReference type="GeneID" id="13797747"/>
<dbReference type="InParanoid" id="K0IHM7"/>
<reference evidence="1 2" key="1">
    <citation type="journal article" date="2012" name="Environ. Microbiol.">
        <title>The genome of the ammonia-oxidizing Candidatus Nitrososphaera gargensis: insights into metabolic versatility and environmental adaptations.</title>
        <authorList>
            <person name="Spang A."/>
            <person name="Poehlein A."/>
            <person name="Offre P."/>
            <person name="Zumbragel S."/>
            <person name="Haider S."/>
            <person name="Rychlik N."/>
            <person name="Nowka B."/>
            <person name="Schmeisser C."/>
            <person name="Lebedeva E.V."/>
            <person name="Rattei T."/>
            <person name="Bohm C."/>
            <person name="Schmid M."/>
            <person name="Galushko A."/>
            <person name="Hatzenpichler R."/>
            <person name="Weinmaier T."/>
            <person name="Daniel R."/>
            <person name="Schleper C."/>
            <person name="Spieck E."/>
            <person name="Streit W."/>
            <person name="Wagner M."/>
        </authorList>
    </citation>
    <scope>NUCLEOTIDE SEQUENCE [LARGE SCALE GENOMIC DNA]</scope>
    <source>
        <strain evidence="2">Ga9.2</strain>
    </source>
</reference>
<dbReference type="Gene3D" id="3.40.50.10320">
    <property type="entry name" value="LmbE-like"/>
    <property type="match status" value="1"/>
</dbReference>
<gene>
    <name evidence="1" type="ordered locus">Ngar_c14880</name>
</gene>
<dbReference type="KEGG" id="nga:Ngar_c14880"/>
<dbReference type="EMBL" id="CP002408">
    <property type="protein sequence ID" value="AFU58423.1"/>
    <property type="molecule type" value="Genomic_DNA"/>
</dbReference>
<dbReference type="RefSeq" id="WP_015018960.1">
    <property type="nucleotide sequence ID" value="NC_018719.1"/>
</dbReference>
<keyword evidence="2" id="KW-1185">Reference proteome</keyword>
<organism evidence="1 2">
    <name type="scientific">Nitrososphaera gargensis (strain Ga9.2)</name>
    <dbReference type="NCBI Taxonomy" id="1237085"/>
    <lineage>
        <taxon>Archaea</taxon>
        <taxon>Nitrososphaerota</taxon>
        <taxon>Nitrososphaeria</taxon>
        <taxon>Nitrososphaerales</taxon>
        <taxon>Nitrososphaeraceae</taxon>
        <taxon>Nitrososphaera</taxon>
    </lineage>
</organism>
<dbReference type="Proteomes" id="UP000008037">
    <property type="component" value="Chromosome"/>
</dbReference>
<dbReference type="AlphaFoldDB" id="K0IHM7"/>
<dbReference type="SUPFAM" id="SSF102588">
    <property type="entry name" value="LmbE-like"/>
    <property type="match status" value="1"/>
</dbReference>
<evidence type="ECO:0000313" key="1">
    <source>
        <dbReference type="EMBL" id="AFU58423.1"/>
    </source>
</evidence>
<dbReference type="HOGENOM" id="CLU_1514665_0_0_2"/>